<dbReference type="PANTHER" id="PTHR11142:SF0">
    <property type="entry name" value="TRNA PSEUDOURIDINE SYNTHASE-LIKE 1"/>
    <property type="match status" value="1"/>
</dbReference>
<organism evidence="9 10">
    <name type="scientific">Tissierella creatinophila DSM 6911</name>
    <dbReference type="NCBI Taxonomy" id="1123403"/>
    <lineage>
        <taxon>Bacteria</taxon>
        <taxon>Bacillati</taxon>
        <taxon>Bacillota</taxon>
        <taxon>Tissierellia</taxon>
        <taxon>Tissierellales</taxon>
        <taxon>Tissierellaceae</taxon>
        <taxon>Tissierella</taxon>
    </lineage>
</organism>
<feature type="domain" description="Pseudouridine synthase I TruA alpha/beta" evidence="8">
    <location>
        <begin position="7"/>
        <end position="103"/>
    </location>
</feature>
<dbReference type="InterPro" id="IPR020103">
    <property type="entry name" value="PsdUridine_synth_cat_dom_sf"/>
</dbReference>
<dbReference type="InterPro" id="IPR020095">
    <property type="entry name" value="PsdUridine_synth_TruA_C"/>
</dbReference>
<dbReference type="Gene3D" id="3.30.70.660">
    <property type="entry name" value="Pseudouridine synthase I, catalytic domain, C-terminal subdomain"/>
    <property type="match status" value="1"/>
</dbReference>
<dbReference type="EC" id="5.4.99.12" evidence="4"/>
<dbReference type="GO" id="GO:0160147">
    <property type="term" value="F:tRNA pseudouridine(38-40) synthase activity"/>
    <property type="evidence" value="ECO:0007669"/>
    <property type="project" value="UniProtKB-EC"/>
</dbReference>
<dbReference type="CDD" id="cd02570">
    <property type="entry name" value="PseudoU_synth_EcTruA"/>
    <property type="match status" value="1"/>
</dbReference>
<feature type="active site" description="Nucleophile" evidence="4 5">
    <location>
        <position position="52"/>
    </location>
</feature>
<dbReference type="PIRSF" id="PIRSF001430">
    <property type="entry name" value="tRNA_psdUrid_synth"/>
    <property type="match status" value="1"/>
</dbReference>
<proteinExistence type="inferred from homology"/>
<evidence type="ECO:0000313" key="10">
    <source>
        <dbReference type="Proteomes" id="UP000186112"/>
    </source>
</evidence>
<evidence type="ECO:0000256" key="4">
    <source>
        <dbReference type="HAMAP-Rule" id="MF_00171"/>
    </source>
</evidence>
<comment type="caution">
    <text evidence="4">Lacks conserved residue(s) required for the propagation of feature annotation.</text>
</comment>
<dbReference type="InterPro" id="IPR001406">
    <property type="entry name" value="PsdUridine_synth_TruA"/>
</dbReference>
<evidence type="ECO:0000256" key="5">
    <source>
        <dbReference type="PIRSR" id="PIRSR001430-1"/>
    </source>
</evidence>
<accession>A0A1U7M491</accession>
<sequence length="245" mass="28145">MRNIKLIMEYDGTSYSGFQSQENALGIQGVLEKAIESVTGEKIKLIGSGRTDKGVHALAQVANFFTESSIPAERFVYAINSNLPDDIKIKHSEEVDANFHSRFSARKKRYRYIVYNGKIERPLYRNFSYHISKKLDVEEIRKSLPYFIGTHDFKSFMGPKTKFKDTIRTIYSIELEQNGEFLEFIIEGNNFLRHMVRIIVGTLIFVGIGKIKKEDLQDIINGKDRSLAGITAHPEGLFLEKVYYD</sequence>
<keyword evidence="2 4" id="KW-0819">tRNA processing</keyword>
<comment type="subunit">
    <text evidence="4">Homodimer.</text>
</comment>
<comment type="caution">
    <text evidence="9">The sequence shown here is derived from an EMBL/GenBank/DDBJ whole genome shotgun (WGS) entry which is preliminary data.</text>
</comment>
<evidence type="ECO:0000256" key="6">
    <source>
        <dbReference type="PIRSR" id="PIRSR001430-2"/>
    </source>
</evidence>
<evidence type="ECO:0000313" key="9">
    <source>
        <dbReference type="EMBL" id="OLS02111.1"/>
    </source>
</evidence>
<dbReference type="PANTHER" id="PTHR11142">
    <property type="entry name" value="PSEUDOURIDYLATE SYNTHASE"/>
    <property type="match status" value="1"/>
</dbReference>
<dbReference type="EMBL" id="LTDM01000043">
    <property type="protein sequence ID" value="OLS02111.1"/>
    <property type="molecule type" value="Genomic_DNA"/>
</dbReference>
<feature type="binding site" evidence="4 6">
    <location>
        <position position="110"/>
    </location>
    <ligand>
        <name>substrate</name>
    </ligand>
</feature>
<gene>
    <name evidence="4 9" type="primary">truA</name>
    <name evidence="9" type="ORF">TICRE_19290</name>
</gene>
<dbReference type="HAMAP" id="MF_00171">
    <property type="entry name" value="TruA"/>
    <property type="match status" value="1"/>
</dbReference>
<dbReference type="RefSeq" id="WP_075727481.1">
    <property type="nucleotide sequence ID" value="NZ_LTDM01000043.1"/>
</dbReference>
<name>A0A1U7M491_TISCR</name>
<dbReference type="GO" id="GO:0003723">
    <property type="term" value="F:RNA binding"/>
    <property type="evidence" value="ECO:0007669"/>
    <property type="project" value="InterPro"/>
</dbReference>
<dbReference type="InterPro" id="IPR020094">
    <property type="entry name" value="TruA/RsuA/RluB/E/F_N"/>
</dbReference>
<comment type="function">
    <text evidence="4">Formation of pseudouridine at positions 38, 39 and 40 in the anticodon stem and loop of transfer RNAs.</text>
</comment>
<dbReference type="Pfam" id="PF01416">
    <property type="entry name" value="PseudoU_synth_1"/>
    <property type="match status" value="2"/>
</dbReference>
<keyword evidence="10" id="KW-1185">Reference proteome</keyword>
<dbReference type="AlphaFoldDB" id="A0A1U7M491"/>
<dbReference type="Proteomes" id="UP000186112">
    <property type="component" value="Unassembled WGS sequence"/>
</dbReference>
<evidence type="ECO:0000256" key="1">
    <source>
        <dbReference type="ARBA" id="ARBA00009375"/>
    </source>
</evidence>
<dbReference type="SUPFAM" id="SSF55120">
    <property type="entry name" value="Pseudouridine synthase"/>
    <property type="match status" value="1"/>
</dbReference>
<dbReference type="GO" id="GO:0031119">
    <property type="term" value="P:tRNA pseudouridine synthesis"/>
    <property type="evidence" value="ECO:0007669"/>
    <property type="project" value="UniProtKB-UniRule"/>
</dbReference>
<keyword evidence="3 4" id="KW-0413">Isomerase</keyword>
<feature type="domain" description="Pseudouridine synthase I TruA alpha/beta" evidence="8">
    <location>
        <begin position="146"/>
        <end position="245"/>
    </location>
</feature>
<comment type="similarity">
    <text evidence="1 4 7">Belongs to the tRNA pseudouridine synthase TruA family.</text>
</comment>
<evidence type="ECO:0000256" key="3">
    <source>
        <dbReference type="ARBA" id="ARBA00023235"/>
    </source>
</evidence>
<dbReference type="OrthoDB" id="9811823at2"/>
<reference evidence="9 10" key="1">
    <citation type="submission" date="2016-02" db="EMBL/GenBank/DDBJ databases">
        <title>Genome sequence of Tissierella creatinophila DSM 6911.</title>
        <authorList>
            <person name="Poehlein A."/>
            <person name="Daniel R."/>
        </authorList>
    </citation>
    <scope>NUCLEOTIDE SEQUENCE [LARGE SCALE GENOMIC DNA]</scope>
    <source>
        <strain evidence="9 10">DSM 6911</strain>
    </source>
</reference>
<evidence type="ECO:0000259" key="8">
    <source>
        <dbReference type="Pfam" id="PF01416"/>
    </source>
</evidence>
<evidence type="ECO:0000256" key="7">
    <source>
        <dbReference type="RuleBase" id="RU003792"/>
    </source>
</evidence>
<dbReference type="FunFam" id="3.30.70.580:FF:000001">
    <property type="entry name" value="tRNA pseudouridine synthase A"/>
    <property type="match status" value="1"/>
</dbReference>
<protein>
    <recommendedName>
        <fullName evidence="4">tRNA pseudouridine synthase A</fullName>
        <ecNumber evidence="4">5.4.99.12</ecNumber>
    </recommendedName>
    <alternativeName>
        <fullName evidence="4">tRNA pseudouridine(38-40) synthase</fullName>
    </alternativeName>
    <alternativeName>
        <fullName evidence="4">tRNA pseudouridylate synthase I</fullName>
    </alternativeName>
    <alternativeName>
        <fullName evidence="4">tRNA-uridine isomerase I</fullName>
    </alternativeName>
</protein>
<dbReference type="NCBIfam" id="TIGR00071">
    <property type="entry name" value="hisT_truA"/>
    <property type="match status" value="1"/>
</dbReference>
<comment type="catalytic activity">
    <reaction evidence="4 7">
        <text>uridine(38/39/40) in tRNA = pseudouridine(38/39/40) in tRNA</text>
        <dbReference type="Rhea" id="RHEA:22376"/>
        <dbReference type="Rhea" id="RHEA-COMP:10085"/>
        <dbReference type="Rhea" id="RHEA-COMP:10087"/>
        <dbReference type="ChEBI" id="CHEBI:65314"/>
        <dbReference type="ChEBI" id="CHEBI:65315"/>
        <dbReference type="EC" id="5.4.99.12"/>
    </reaction>
</comment>
<dbReference type="InterPro" id="IPR020097">
    <property type="entry name" value="PsdUridine_synth_TruA_a/b_dom"/>
</dbReference>
<evidence type="ECO:0000256" key="2">
    <source>
        <dbReference type="ARBA" id="ARBA00022694"/>
    </source>
</evidence>
<dbReference type="Gene3D" id="3.30.70.580">
    <property type="entry name" value="Pseudouridine synthase I, catalytic domain, N-terminal subdomain"/>
    <property type="match status" value="1"/>
</dbReference>